<dbReference type="OrthoDB" id="7274449at2"/>
<feature type="domain" description="PRC-barrel" evidence="2">
    <location>
        <begin position="37"/>
        <end position="96"/>
    </location>
</feature>
<sequence>MKLMRTATLLAALAAAPALAQGQTPAGATAIPSGHLRAEALIDRDVYSTDNVEVGEVQDLIIDPAGGRVTMVVIEVESRLGLAQKYVAVPLERLRLSEAERRVALDMASAEVRSLPALGY</sequence>
<evidence type="ECO:0000313" key="4">
    <source>
        <dbReference type="Proteomes" id="UP000317078"/>
    </source>
</evidence>
<dbReference type="InterPro" id="IPR027275">
    <property type="entry name" value="PRC-brl_dom"/>
</dbReference>
<evidence type="ECO:0000259" key="2">
    <source>
        <dbReference type="Pfam" id="PF05239"/>
    </source>
</evidence>
<comment type="caution">
    <text evidence="3">The sequence shown here is derived from an EMBL/GenBank/DDBJ whole genome shotgun (WGS) entry which is preliminary data.</text>
</comment>
<keyword evidence="4" id="KW-1185">Reference proteome</keyword>
<feature type="chain" id="PRO_5021464765" evidence="1">
    <location>
        <begin position="21"/>
        <end position="120"/>
    </location>
</feature>
<dbReference type="RefSeq" id="WP_140885652.1">
    <property type="nucleotide sequence ID" value="NZ_RCZP01000027.1"/>
</dbReference>
<dbReference type="Proteomes" id="UP000317078">
    <property type="component" value="Unassembled WGS sequence"/>
</dbReference>
<dbReference type="Pfam" id="PF05239">
    <property type="entry name" value="PRC"/>
    <property type="match status" value="1"/>
</dbReference>
<dbReference type="InterPro" id="IPR011033">
    <property type="entry name" value="PRC_barrel-like_sf"/>
</dbReference>
<protein>
    <submittedName>
        <fullName evidence="3">PRC-barrel domain containing protein</fullName>
    </submittedName>
</protein>
<organism evidence="3 4">
    <name type="scientific">Muricoccus nepalensis</name>
    <dbReference type="NCBI Taxonomy" id="1854500"/>
    <lineage>
        <taxon>Bacteria</taxon>
        <taxon>Pseudomonadati</taxon>
        <taxon>Pseudomonadota</taxon>
        <taxon>Alphaproteobacteria</taxon>
        <taxon>Acetobacterales</taxon>
        <taxon>Roseomonadaceae</taxon>
        <taxon>Muricoccus</taxon>
    </lineage>
</organism>
<dbReference type="AlphaFoldDB" id="A0A502FK28"/>
<name>A0A502FK28_9PROT</name>
<dbReference type="Gene3D" id="2.30.30.240">
    <property type="entry name" value="PRC-barrel domain"/>
    <property type="match status" value="1"/>
</dbReference>
<gene>
    <name evidence="3" type="ORF">EAH89_20770</name>
</gene>
<dbReference type="PANTHER" id="PTHR36505">
    <property type="entry name" value="BLR1072 PROTEIN"/>
    <property type="match status" value="1"/>
</dbReference>
<evidence type="ECO:0000313" key="3">
    <source>
        <dbReference type="EMBL" id="TPG49602.1"/>
    </source>
</evidence>
<feature type="signal peptide" evidence="1">
    <location>
        <begin position="1"/>
        <end position="20"/>
    </location>
</feature>
<reference evidence="3 4" key="1">
    <citation type="journal article" date="2019" name="Environ. Microbiol.">
        <title>Species interactions and distinct microbial communities in high Arctic permafrost affected cryosols are associated with the CH4 and CO2 gas fluxes.</title>
        <authorList>
            <person name="Altshuler I."/>
            <person name="Hamel J."/>
            <person name="Turney S."/>
            <person name="Magnuson E."/>
            <person name="Levesque R."/>
            <person name="Greer C."/>
            <person name="Whyte L.G."/>
        </authorList>
    </citation>
    <scope>NUCLEOTIDE SEQUENCE [LARGE SCALE GENOMIC DNA]</scope>
    <source>
        <strain evidence="3 4">S9.3B</strain>
    </source>
</reference>
<dbReference type="PANTHER" id="PTHR36505:SF1">
    <property type="entry name" value="BLR1072 PROTEIN"/>
    <property type="match status" value="1"/>
</dbReference>
<proteinExistence type="predicted"/>
<accession>A0A502FK28</accession>
<dbReference type="SUPFAM" id="SSF50346">
    <property type="entry name" value="PRC-barrel domain"/>
    <property type="match status" value="1"/>
</dbReference>
<evidence type="ECO:0000256" key="1">
    <source>
        <dbReference type="SAM" id="SignalP"/>
    </source>
</evidence>
<keyword evidence="1" id="KW-0732">Signal</keyword>
<dbReference type="EMBL" id="RCZP01000027">
    <property type="protein sequence ID" value="TPG49602.1"/>
    <property type="molecule type" value="Genomic_DNA"/>
</dbReference>